<organism evidence="3 4">
    <name type="scientific">Leucosporidium creatinivorum</name>
    <dbReference type="NCBI Taxonomy" id="106004"/>
    <lineage>
        <taxon>Eukaryota</taxon>
        <taxon>Fungi</taxon>
        <taxon>Dikarya</taxon>
        <taxon>Basidiomycota</taxon>
        <taxon>Pucciniomycotina</taxon>
        <taxon>Microbotryomycetes</taxon>
        <taxon>Leucosporidiales</taxon>
        <taxon>Leucosporidium</taxon>
    </lineage>
</organism>
<feature type="compositionally biased region" description="Basic and acidic residues" evidence="1">
    <location>
        <begin position="229"/>
        <end position="241"/>
    </location>
</feature>
<dbReference type="InterPro" id="IPR036869">
    <property type="entry name" value="J_dom_sf"/>
</dbReference>
<dbReference type="SUPFAM" id="SSF46565">
    <property type="entry name" value="Chaperone J-domain"/>
    <property type="match status" value="1"/>
</dbReference>
<evidence type="ECO:0000259" key="2">
    <source>
        <dbReference type="PROSITE" id="PS50076"/>
    </source>
</evidence>
<feature type="region of interest" description="Disordered" evidence="1">
    <location>
        <begin position="186"/>
        <end position="241"/>
    </location>
</feature>
<keyword evidence="4" id="KW-1185">Reference proteome</keyword>
<dbReference type="Gene3D" id="1.10.287.110">
    <property type="entry name" value="DnaJ domain"/>
    <property type="match status" value="1"/>
</dbReference>
<gene>
    <name evidence="3" type="ORF">BCR35DRAFT_294072</name>
</gene>
<dbReference type="PROSITE" id="PS50076">
    <property type="entry name" value="DNAJ_2"/>
    <property type="match status" value="1"/>
</dbReference>
<dbReference type="STRING" id="106004.A0A1Y2EMH7"/>
<dbReference type="InParanoid" id="A0A1Y2EMH7"/>
<sequence>MATMSVPMVLSRKKGSWISASCVHCKAEVEYQPPPSHPTEDPFAVKCASCGETWIIRPPKLKQAGKRRIGTDEKPLDMTYYELLGLPATCTTEEIKKAYRRLAIKNHPDKNPDDPTAAERFKDIAIAYTTLSDEGLRHSYNEFGKGKGDGANEEGMVDPESIFSQLFGGERFQDIIGTISLGTEMKSAMQEEEDDEEKPASSAVTTTKGKDGKPVLSPEEQEAARKKKEAKDAAEKKVAEQKAKVREERVKMLMERLRSKLALFAEQAQNEDDEQIASGVRTMWAIEAEELKQESYGVELLQTVGFVYSAKSKHYLATTGPIPFGVGGWFHSVKSTAHIVGQTVSTVRSAYALKDVFEALAAAEKSGLSDEKKKELEDKAAQMGLHALFKGAKLEVESIIREVCDRLLSAEEEKVPISTLRKRAVALGLLGEAYEAVKKDEHSNPPLGGAFGAAPGPPPGFKP</sequence>
<dbReference type="InterPro" id="IPR001623">
    <property type="entry name" value="DnaJ_domain"/>
</dbReference>
<dbReference type="OrthoDB" id="552049at2759"/>
<dbReference type="Pfam" id="PF00226">
    <property type="entry name" value="DnaJ"/>
    <property type="match status" value="1"/>
</dbReference>
<protein>
    <submittedName>
        <fullName evidence="3">X-domain of DnaJ-containing-domain-containing protein</fullName>
    </submittedName>
</protein>
<dbReference type="SMART" id="SM00271">
    <property type="entry name" value="DnaJ"/>
    <property type="match status" value="1"/>
</dbReference>
<feature type="compositionally biased region" description="Low complexity" evidence="1">
    <location>
        <begin position="445"/>
        <end position="454"/>
    </location>
</feature>
<dbReference type="CDD" id="cd06257">
    <property type="entry name" value="DnaJ"/>
    <property type="match status" value="1"/>
</dbReference>
<dbReference type="AlphaFoldDB" id="A0A1Y2EMH7"/>
<dbReference type="PRINTS" id="PR00625">
    <property type="entry name" value="JDOMAIN"/>
</dbReference>
<reference evidence="3 4" key="1">
    <citation type="submission" date="2016-07" db="EMBL/GenBank/DDBJ databases">
        <title>Pervasive Adenine N6-methylation of Active Genes in Fungi.</title>
        <authorList>
            <consortium name="DOE Joint Genome Institute"/>
            <person name="Mondo S.J."/>
            <person name="Dannebaum R.O."/>
            <person name="Kuo R.C."/>
            <person name="Labutti K."/>
            <person name="Haridas S."/>
            <person name="Kuo A."/>
            <person name="Salamov A."/>
            <person name="Ahrendt S.R."/>
            <person name="Lipzen A."/>
            <person name="Sullivan W."/>
            <person name="Andreopoulos W.B."/>
            <person name="Clum A."/>
            <person name="Lindquist E."/>
            <person name="Daum C."/>
            <person name="Ramamoorthy G.K."/>
            <person name="Gryganskyi A."/>
            <person name="Culley D."/>
            <person name="Magnuson J.K."/>
            <person name="James T.Y."/>
            <person name="O'Malley M.A."/>
            <person name="Stajich J.E."/>
            <person name="Spatafora J.W."/>
            <person name="Visel A."/>
            <person name="Grigoriev I.V."/>
        </authorList>
    </citation>
    <scope>NUCLEOTIDE SEQUENCE [LARGE SCALE GENOMIC DNA]</scope>
    <source>
        <strain evidence="3 4">62-1032</strain>
    </source>
</reference>
<dbReference type="InterPro" id="IPR026894">
    <property type="entry name" value="DnaJ_X"/>
</dbReference>
<name>A0A1Y2EMH7_9BASI</name>
<dbReference type="PANTHER" id="PTHR44924">
    <property type="entry name" value="DNAJ SUBFAMILY A MEMBER 2"/>
    <property type="match status" value="1"/>
</dbReference>
<feature type="region of interest" description="Disordered" evidence="1">
    <location>
        <begin position="440"/>
        <end position="463"/>
    </location>
</feature>
<dbReference type="Proteomes" id="UP000193467">
    <property type="component" value="Unassembled WGS sequence"/>
</dbReference>
<evidence type="ECO:0000256" key="1">
    <source>
        <dbReference type="SAM" id="MobiDB-lite"/>
    </source>
</evidence>
<comment type="caution">
    <text evidence="3">The sequence shown here is derived from an EMBL/GenBank/DDBJ whole genome shotgun (WGS) entry which is preliminary data.</text>
</comment>
<dbReference type="EMBL" id="MCGR01000050">
    <property type="protein sequence ID" value="ORY72752.1"/>
    <property type="molecule type" value="Genomic_DNA"/>
</dbReference>
<dbReference type="PANTHER" id="PTHR44924:SF1">
    <property type="entry name" value="DNAJ SUBFAMILY A MEMBER 2"/>
    <property type="match status" value="1"/>
</dbReference>
<evidence type="ECO:0000313" key="3">
    <source>
        <dbReference type="EMBL" id="ORY72752.1"/>
    </source>
</evidence>
<accession>A0A1Y2EMH7</accession>
<dbReference type="Pfam" id="PF14308">
    <property type="entry name" value="DnaJ-X"/>
    <property type="match status" value="1"/>
</dbReference>
<feature type="domain" description="J" evidence="2">
    <location>
        <begin position="79"/>
        <end position="144"/>
    </location>
</feature>
<evidence type="ECO:0000313" key="4">
    <source>
        <dbReference type="Proteomes" id="UP000193467"/>
    </source>
</evidence>
<proteinExistence type="predicted"/>